<dbReference type="GO" id="GO:0003700">
    <property type="term" value="F:DNA-binding transcription factor activity"/>
    <property type="evidence" value="ECO:0007669"/>
    <property type="project" value="InterPro"/>
</dbReference>
<dbReference type="PROSITE" id="PS50949">
    <property type="entry name" value="HTH_GNTR"/>
    <property type="match status" value="1"/>
</dbReference>
<accession>A0A4S3PS41</accession>
<dbReference type="Gene3D" id="1.10.10.10">
    <property type="entry name" value="Winged helix-like DNA-binding domain superfamily/Winged helix DNA-binding domain"/>
    <property type="match status" value="1"/>
</dbReference>
<dbReference type="OrthoDB" id="9813468at2"/>
<dbReference type="Proteomes" id="UP000306477">
    <property type="component" value="Unassembled WGS sequence"/>
</dbReference>
<evidence type="ECO:0000256" key="3">
    <source>
        <dbReference type="ARBA" id="ARBA00023163"/>
    </source>
</evidence>
<keyword evidence="2" id="KW-0238">DNA-binding</keyword>
<dbReference type="AlphaFoldDB" id="A0A4S3PS41"/>
<dbReference type="InterPro" id="IPR028082">
    <property type="entry name" value="Peripla_BP_I"/>
</dbReference>
<organism evidence="5 6">
    <name type="scientific">Bacillus timonensis</name>
    <dbReference type="NCBI Taxonomy" id="1033734"/>
    <lineage>
        <taxon>Bacteria</taxon>
        <taxon>Bacillati</taxon>
        <taxon>Bacillota</taxon>
        <taxon>Bacilli</taxon>
        <taxon>Bacillales</taxon>
        <taxon>Bacillaceae</taxon>
        <taxon>Bacillus</taxon>
    </lineage>
</organism>
<evidence type="ECO:0000313" key="6">
    <source>
        <dbReference type="Proteomes" id="UP000306477"/>
    </source>
</evidence>
<dbReference type="FunFam" id="1.10.10.10:FF:000079">
    <property type="entry name" value="GntR family transcriptional regulator"/>
    <property type="match status" value="1"/>
</dbReference>
<dbReference type="Pfam" id="PF13377">
    <property type="entry name" value="Peripla_BP_3"/>
    <property type="match status" value="1"/>
</dbReference>
<keyword evidence="6" id="KW-1185">Reference proteome</keyword>
<dbReference type="Gene3D" id="3.40.50.2300">
    <property type="match status" value="2"/>
</dbReference>
<name>A0A4S3PS41_9BACI</name>
<dbReference type="InterPro" id="IPR033532">
    <property type="entry name" value="AraR_ligand_bind_dom"/>
</dbReference>
<dbReference type="PANTHER" id="PTHR30146:SF150">
    <property type="entry name" value="ARABINOSE METABOLISM TRANSCRIPTIONAL REPRESSOR"/>
    <property type="match status" value="1"/>
</dbReference>
<dbReference type="SUPFAM" id="SSF46785">
    <property type="entry name" value="Winged helix' DNA-binding domain"/>
    <property type="match status" value="1"/>
</dbReference>
<evidence type="ECO:0000259" key="4">
    <source>
        <dbReference type="PROSITE" id="PS50949"/>
    </source>
</evidence>
<sequence length="371" mass="41977">METKYGTIKNWIKSKILDGTFVPNKKIYSESELMEQFNVSRHTVRLALGELVSEGWLYKEQGSGTFVSETKGKKISASNMTNNMSIAIIVTYISDYIFPSIIRGAESILSQEGYQVSLFSTNNDHNNERKILETIITQKFDGVIVEPTKSAISNPNINYYLNLEALKIPFVMINAAYDELEPISVVLDDEKGGYIQTEHLISLGHTNILGFFKNDDLQGLRRMKGYFKAHRANGIPINPKNVVTYTTIEKFSKPVDELENILSTRVDIPTGIVCYNDELAMKLLDILRQKGLRAPDDISIIGFDDSFFADISEVKLTSVRHPKSELGEMAAKKVIELINNTKKPYENYTDESTLFDPIIVYRNSTKEITKN</sequence>
<dbReference type="SUPFAM" id="SSF53822">
    <property type="entry name" value="Periplasmic binding protein-like I"/>
    <property type="match status" value="1"/>
</dbReference>
<dbReference type="CDD" id="cd01541">
    <property type="entry name" value="PBP1_AraR"/>
    <property type="match status" value="1"/>
</dbReference>
<keyword evidence="3" id="KW-0804">Transcription</keyword>
<dbReference type="InterPro" id="IPR000524">
    <property type="entry name" value="Tscrpt_reg_HTH_GntR"/>
</dbReference>
<evidence type="ECO:0000313" key="5">
    <source>
        <dbReference type="EMBL" id="THE12530.1"/>
    </source>
</evidence>
<dbReference type="EMBL" id="SLUB01000016">
    <property type="protein sequence ID" value="THE12530.1"/>
    <property type="molecule type" value="Genomic_DNA"/>
</dbReference>
<dbReference type="Pfam" id="PF00392">
    <property type="entry name" value="GntR"/>
    <property type="match status" value="1"/>
</dbReference>
<protein>
    <submittedName>
        <fullName evidence="5">GntR family transcriptional regulator</fullName>
    </submittedName>
</protein>
<dbReference type="GO" id="GO:0000976">
    <property type="term" value="F:transcription cis-regulatory region binding"/>
    <property type="evidence" value="ECO:0007669"/>
    <property type="project" value="TreeGrafter"/>
</dbReference>
<dbReference type="InterPro" id="IPR036390">
    <property type="entry name" value="WH_DNA-bd_sf"/>
</dbReference>
<dbReference type="CDD" id="cd07377">
    <property type="entry name" value="WHTH_GntR"/>
    <property type="match status" value="1"/>
</dbReference>
<dbReference type="PRINTS" id="PR00035">
    <property type="entry name" value="HTHGNTR"/>
</dbReference>
<dbReference type="PANTHER" id="PTHR30146">
    <property type="entry name" value="LACI-RELATED TRANSCRIPTIONAL REPRESSOR"/>
    <property type="match status" value="1"/>
</dbReference>
<reference evidence="5 6" key="1">
    <citation type="journal article" date="2019" name="Indoor Air">
        <title>Impacts of indoor surface finishes on bacterial viability.</title>
        <authorList>
            <person name="Hu J."/>
            <person name="Maamar S.B."/>
            <person name="Glawe A.J."/>
            <person name="Gottel N."/>
            <person name="Gilbert J.A."/>
            <person name="Hartmann E.M."/>
        </authorList>
    </citation>
    <scope>NUCLEOTIDE SEQUENCE [LARGE SCALE GENOMIC DNA]</scope>
    <source>
        <strain evidence="5 6">AF060A6</strain>
    </source>
</reference>
<dbReference type="SMART" id="SM00345">
    <property type="entry name" value="HTH_GNTR"/>
    <property type="match status" value="1"/>
</dbReference>
<dbReference type="RefSeq" id="WP_136379675.1">
    <property type="nucleotide sequence ID" value="NZ_SLUB01000016.1"/>
</dbReference>
<keyword evidence="1" id="KW-0805">Transcription regulation</keyword>
<proteinExistence type="predicted"/>
<dbReference type="InterPro" id="IPR046335">
    <property type="entry name" value="LacI/GalR-like_sensor"/>
</dbReference>
<comment type="caution">
    <text evidence="5">The sequence shown here is derived from an EMBL/GenBank/DDBJ whole genome shotgun (WGS) entry which is preliminary data.</text>
</comment>
<dbReference type="InterPro" id="IPR036388">
    <property type="entry name" value="WH-like_DNA-bd_sf"/>
</dbReference>
<evidence type="ECO:0000256" key="2">
    <source>
        <dbReference type="ARBA" id="ARBA00023125"/>
    </source>
</evidence>
<evidence type="ECO:0000256" key="1">
    <source>
        <dbReference type="ARBA" id="ARBA00023015"/>
    </source>
</evidence>
<gene>
    <name evidence="5" type="ORF">E1I69_10905</name>
</gene>
<feature type="domain" description="HTH gntR-type" evidence="4">
    <location>
        <begin position="2"/>
        <end position="70"/>
    </location>
</feature>